<dbReference type="Proteomes" id="UP000197596">
    <property type="component" value="Unassembled WGS sequence"/>
</dbReference>
<evidence type="ECO:0008006" key="4">
    <source>
        <dbReference type="Google" id="ProtNLM"/>
    </source>
</evidence>
<dbReference type="InterPro" id="IPR025421">
    <property type="entry name" value="DUF4148"/>
</dbReference>
<evidence type="ECO:0000313" key="3">
    <source>
        <dbReference type="Proteomes" id="UP000197596"/>
    </source>
</evidence>
<dbReference type="AlphaFoldDB" id="A0A246WT18"/>
<evidence type="ECO:0000313" key="2">
    <source>
        <dbReference type="EMBL" id="OWY30152.1"/>
    </source>
</evidence>
<sequence length="80" mass="8414">MNAINTRHIAAAAVAIALSLAALAAHATDATQPAGKTRAEVIAEMQAARAAGQLNKPDYYPVFERSWNEGRQVPAKDAAK</sequence>
<dbReference type="EMBL" id="NJGU01000003">
    <property type="protein sequence ID" value="OWY30152.1"/>
    <property type="molecule type" value="Genomic_DNA"/>
</dbReference>
<protein>
    <recommendedName>
        <fullName evidence="4">DUF4148 domain-containing protein</fullName>
    </recommendedName>
</protein>
<accession>A0A246WT18</accession>
<feature type="signal peptide" evidence="1">
    <location>
        <begin position="1"/>
        <end position="27"/>
    </location>
</feature>
<comment type="caution">
    <text evidence="2">The sequence shown here is derived from an EMBL/GenBank/DDBJ whole genome shotgun (WGS) entry which is preliminary data.</text>
</comment>
<name>A0A246WT18_9BURK</name>
<reference evidence="2 3" key="1">
    <citation type="submission" date="2017-06" db="EMBL/GenBank/DDBJ databases">
        <title>Herbaspirillum phytohormonus sp. nov., isolated from the root nodule of Robinia pseudoacacia in lead-zinc mine.</title>
        <authorList>
            <person name="Fan M."/>
            <person name="Lin Y."/>
        </authorList>
    </citation>
    <scope>NUCLEOTIDE SEQUENCE [LARGE SCALE GENOMIC DNA]</scope>
    <source>
        <strain evidence="2 3">HZ10</strain>
    </source>
</reference>
<dbReference type="RefSeq" id="WP_088750353.1">
    <property type="nucleotide sequence ID" value="NZ_NJGU01000003.1"/>
</dbReference>
<gene>
    <name evidence="2" type="ORF">CEJ42_05975</name>
</gene>
<proteinExistence type="predicted"/>
<evidence type="ECO:0000256" key="1">
    <source>
        <dbReference type="SAM" id="SignalP"/>
    </source>
</evidence>
<feature type="chain" id="PRO_5012444986" description="DUF4148 domain-containing protein" evidence="1">
    <location>
        <begin position="28"/>
        <end position="80"/>
    </location>
</feature>
<dbReference type="Pfam" id="PF13663">
    <property type="entry name" value="DUF4148"/>
    <property type="match status" value="1"/>
</dbReference>
<organism evidence="2 3">
    <name type="scientific">Herbaspirillum robiniae</name>
    <dbReference type="NCBI Taxonomy" id="2014887"/>
    <lineage>
        <taxon>Bacteria</taxon>
        <taxon>Pseudomonadati</taxon>
        <taxon>Pseudomonadota</taxon>
        <taxon>Betaproteobacteria</taxon>
        <taxon>Burkholderiales</taxon>
        <taxon>Oxalobacteraceae</taxon>
        <taxon>Herbaspirillum</taxon>
    </lineage>
</organism>
<keyword evidence="1" id="KW-0732">Signal</keyword>